<dbReference type="AlphaFoldDB" id="A0A1B2DFV6"/>
<keyword evidence="1" id="KW-0472">Membrane</keyword>
<feature type="transmembrane region" description="Helical" evidence="1">
    <location>
        <begin position="81"/>
        <end position="99"/>
    </location>
</feature>
<evidence type="ECO:0000313" key="2">
    <source>
        <dbReference type="EMBL" id="ANY66597.1"/>
    </source>
</evidence>
<feature type="transmembrane region" description="Helical" evidence="1">
    <location>
        <begin position="7"/>
        <end position="28"/>
    </location>
</feature>
<dbReference type="EMBL" id="CP016808">
    <property type="protein sequence ID" value="ANY66597.1"/>
    <property type="molecule type" value="Genomic_DNA"/>
</dbReference>
<accession>A0A1B2DFV6</accession>
<protein>
    <submittedName>
        <fullName evidence="2">Uncharacterized protein</fullName>
    </submittedName>
</protein>
<evidence type="ECO:0000256" key="1">
    <source>
        <dbReference type="SAM" id="Phobius"/>
    </source>
</evidence>
<sequence>MGKLQKEFIVNVSAVSFILSAIYSFVWIKADYYFLSHDTDINGDFGFAVFFIFFASLYVIHVLMCAFHYAAFRIGRTKARAAIKFVVFNSAGVLLIGGICYLTGSAVPLSLVCSLVVFSIISGFHRTWSPS</sequence>
<keyword evidence="1" id="KW-0812">Transmembrane</keyword>
<name>A0A1B2DFV6_9BACL</name>
<keyword evidence="1" id="KW-1133">Transmembrane helix</keyword>
<gene>
    <name evidence="2" type="ORF">BBD42_09110</name>
</gene>
<organism evidence="2">
    <name type="scientific">Paenibacillus sp. BIHB 4019</name>
    <dbReference type="NCBI Taxonomy" id="1870819"/>
    <lineage>
        <taxon>Bacteria</taxon>
        <taxon>Bacillati</taxon>
        <taxon>Bacillota</taxon>
        <taxon>Bacilli</taxon>
        <taxon>Bacillales</taxon>
        <taxon>Paenibacillaceae</taxon>
        <taxon>Paenibacillus</taxon>
    </lineage>
</organism>
<proteinExistence type="predicted"/>
<feature type="transmembrane region" description="Helical" evidence="1">
    <location>
        <begin position="48"/>
        <end position="69"/>
    </location>
</feature>
<reference evidence="2" key="1">
    <citation type="submission" date="2016-08" db="EMBL/GenBank/DDBJ databases">
        <title>Complete Genome Seqeunce of Paenibacillus sp. BIHB 4019 from tea rhizoplane.</title>
        <authorList>
            <person name="Thakur R."/>
            <person name="Swarnkar M.K."/>
            <person name="Gulati A."/>
        </authorList>
    </citation>
    <scope>NUCLEOTIDE SEQUENCE [LARGE SCALE GENOMIC DNA]</scope>
    <source>
        <strain evidence="2">BIHB4019</strain>
    </source>
</reference>